<keyword evidence="5" id="KW-1185">Reference proteome</keyword>
<organism evidence="4 5">
    <name type="scientific">Nocardioides aestuarii</name>
    <dbReference type="NCBI Taxonomy" id="252231"/>
    <lineage>
        <taxon>Bacteria</taxon>
        <taxon>Bacillati</taxon>
        <taxon>Actinomycetota</taxon>
        <taxon>Actinomycetes</taxon>
        <taxon>Propionibacteriales</taxon>
        <taxon>Nocardioidaceae</taxon>
        <taxon>Nocardioides</taxon>
    </lineage>
</organism>
<evidence type="ECO:0000256" key="1">
    <source>
        <dbReference type="SAM" id="MobiDB-lite"/>
    </source>
</evidence>
<keyword evidence="2" id="KW-0472">Membrane</keyword>
<evidence type="ECO:0000259" key="3">
    <source>
        <dbReference type="Pfam" id="PF10648"/>
    </source>
</evidence>
<dbReference type="EMBL" id="JBHUGD010000003">
    <property type="protein sequence ID" value="MFD1948525.1"/>
    <property type="molecule type" value="Genomic_DNA"/>
</dbReference>
<evidence type="ECO:0000256" key="2">
    <source>
        <dbReference type="SAM" id="Phobius"/>
    </source>
</evidence>
<evidence type="ECO:0000313" key="4">
    <source>
        <dbReference type="EMBL" id="MFD1948525.1"/>
    </source>
</evidence>
<reference evidence="5" key="1">
    <citation type="journal article" date="2019" name="Int. J. Syst. Evol. Microbiol.">
        <title>The Global Catalogue of Microorganisms (GCM) 10K type strain sequencing project: providing services to taxonomists for standard genome sequencing and annotation.</title>
        <authorList>
            <consortium name="The Broad Institute Genomics Platform"/>
            <consortium name="The Broad Institute Genome Sequencing Center for Infectious Disease"/>
            <person name="Wu L."/>
            <person name="Ma J."/>
        </authorList>
    </citation>
    <scope>NUCLEOTIDE SEQUENCE [LARGE SCALE GENOMIC DNA]</scope>
    <source>
        <strain evidence="5">CGMCC 1.12477</strain>
    </source>
</reference>
<dbReference type="Proteomes" id="UP001597351">
    <property type="component" value="Unassembled WGS sequence"/>
</dbReference>
<protein>
    <submittedName>
        <fullName evidence="4">Gmad2 immunoglobulin-like domain-containing protein</fullName>
    </submittedName>
</protein>
<evidence type="ECO:0000313" key="5">
    <source>
        <dbReference type="Proteomes" id="UP001597351"/>
    </source>
</evidence>
<dbReference type="RefSeq" id="WP_343920663.1">
    <property type="nucleotide sequence ID" value="NZ_BAAAJT010000002.1"/>
</dbReference>
<keyword evidence="2" id="KW-1133">Transmembrane helix</keyword>
<proteinExistence type="predicted"/>
<feature type="transmembrane region" description="Helical" evidence="2">
    <location>
        <begin position="38"/>
        <end position="59"/>
    </location>
</feature>
<dbReference type="InterPro" id="IPR018911">
    <property type="entry name" value="Gmad2_Ig-like_dom"/>
</dbReference>
<comment type="caution">
    <text evidence="4">The sequence shown here is derived from an EMBL/GenBank/DDBJ whole genome shotgun (WGS) entry which is preliminary data.</text>
</comment>
<name>A0ABW4TPE7_9ACTN</name>
<gene>
    <name evidence="4" type="ORF">ACFSDE_17105</name>
</gene>
<feature type="region of interest" description="Disordered" evidence="1">
    <location>
        <begin position="282"/>
        <end position="306"/>
    </location>
</feature>
<keyword evidence="2" id="KW-0812">Transmembrane</keyword>
<dbReference type="Pfam" id="PF10648">
    <property type="entry name" value="Gmad2"/>
    <property type="match status" value="1"/>
</dbReference>
<feature type="compositionally biased region" description="Polar residues" evidence="1">
    <location>
        <begin position="297"/>
        <end position="306"/>
    </location>
</feature>
<sequence length="306" mass="31813">MSTDDELGRLLHDAVADVEPTDRLGELRARTATTRGTGLRWGAALAAAAVVAIVAGVVATTGPDVAREPVATGPSRTPSPTADAGRAVAAYFVGETPRGPRLYREFQRVASPTPGLSGLELLESGPVDPDYTTEWPAGSFRLDRISDPEDGTVHVWLSQGAPSPSELAMQQVVHTVSAGFGEPLTVVFHRGAEQSEPVAALPQLEVLALVNLSDPSEGQMVGDVLAVEGRASSFEANVPWRIEGTDLSGSFTAEGWTGARLFPFSGDVDVSSLDPGTYTLIVETDDPSGGAEGPGATSDSRTVVVP</sequence>
<feature type="domain" description="Bacterial spore germination immunoglobulin-like" evidence="3">
    <location>
        <begin position="210"/>
        <end position="291"/>
    </location>
</feature>
<accession>A0ABW4TPE7</accession>